<dbReference type="Pfam" id="PF13671">
    <property type="entry name" value="AAA_33"/>
    <property type="match status" value="1"/>
</dbReference>
<evidence type="ECO:0000313" key="12">
    <source>
        <dbReference type="Proteomes" id="UP000187891"/>
    </source>
</evidence>
<protein>
    <recommendedName>
        <fullName evidence="3 10">Gluconokinase</fullName>
        <ecNumber evidence="3 10">2.7.1.12</ecNumber>
    </recommendedName>
</protein>
<comment type="similarity">
    <text evidence="2 10">Belongs to the gluconokinase GntK/GntV family.</text>
</comment>
<organism evidence="11 12">
    <name type="scientific">Agrobacterium rosae</name>
    <dbReference type="NCBI Taxonomy" id="1972867"/>
    <lineage>
        <taxon>Bacteria</taxon>
        <taxon>Pseudomonadati</taxon>
        <taxon>Pseudomonadota</taxon>
        <taxon>Alphaproteobacteria</taxon>
        <taxon>Hyphomicrobiales</taxon>
        <taxon>Rhizobiaceae</taxon>
        <taxon>Rhizobium/Agrobacterium group</taxon>
        <taxon>Agrobacterium</taxon>
    </lineage>
</organism>
<dbReference type="SUPFAM" id="SSF52540">
    <property type="entry name" value="P-loop containing nucleoside triphosphate hydrolases"/>
    <property type="match status" value="1"/>
</dbReference>
<dbReference type="InterPro" id="IPR027417">
    <property type="entry name" value="P-loop_NTPase"/>
</dbReference>
<dbReference type="Proteomes" id="UP000187891">
    <property type="component" value="Unassembled WGS sequence"/>
</dbReference>
<evidence type="ECO:0000256" key="10">
    <source>
        <dbReference type="RuleBase" id="RU363066"/>
    </source>
</evidence>
<dbReference type="InterPro" id="IPR006001">
    <property type="entry name" value="Therm_gnt_kin"/>
</dbReference>
<keyword evidence="4 10" id="KW-0808">Transferase</keyword>
<dbReference type="FunFam" id="3.40.50.300:FF:000522">
    <property type="entry name" value="Gluconokinase"/>
    <property type="match status" value="1"/>
</dbReference>
<dbReference type="EMBL" id="FMUE01000009">
    <property type="protein sequence ID" value="SCX30718.1"/>
    <property type="molecule type" value="Genomic_DNA"/>
</dbReference>
<dbReference type="STRING" id="1907666.DSM25559_3575"/>
<dbReference type="PANTHER" id="PTHR43442:SF3">
    <property type="entry name" value="GLUCONOKINASE-RELATED"/>
    <property type="match status" value="1"/>
</dbReference>
<dbReference type="GO" id="GO:0019521">
    <property type="term" value="P:D-gluconate metabolic process"/>
    <property type="evidence" value="ECO:0007669"/>
    <property type="project" value="UniProtKB-KW"/>
</dbReference>
<keyword evidence="6 10" id="KW-0418">Kinase</keyword>
<keyword evidence="7 10" id="KW-0067">ATP-binding</keyword>
<evidence type="ECO:0000256" key="7">
    <source>
        <dbReference type="ARBA" id="ARBA00022840"/>
    </source>
</evidence>
<accession>A0A1R3U503</accession>
<dbReference type="GO" id="GO:0046316">
    <property type="term" value="F:gluconokinase activity"/>
    <property type="evidence" value="ECO:0007669"/>
    <property type="project" value="UniProtKB-EC"/>
</dbReference>
<evidence type="ECO:0000256" key="1">
    <source>
        <dbReference type="ARBA" id="ARBA00004761"/>
    </source>
</evidence>
<dbReference type="RefSeq" id="WP_143239427.1">
    <property type="nucleotide sequence ID" value="NZ_CP133552.1"/>
</dbReference>
<keyword evidence="5 10" id="KW-0547">Nucleotide-binding</keyword>
<evidence type="ECO:0000256" key="2">
    <source>
        <dbReference type="ARBA" id="ARBA00008420"/>
    </source>
</evidence>
<gene>
    <name evidence="11" type="primary">gntK_2</name>
    <name evidence="11" type="ORF">DSM25559_3575</name>
</gene>
<evidence type="ECO:0000256" key="9">
    <source>
        <dbReference type="ARBA" id="ARBA00048090"/>
    </source>
</evidence>
<dbReference type="GO" id="GO:0005524">
    <property type="term" value="F:ATP binding"/>
    <property type="evidence" value="ECO:0007669"/>
    <property type="project" value="UniProtKB-KW"/>
</dbReference>
<dbReference type="AlphaFoldDB" id="A0A1R3U503"/>
<comment type="catalytic activity">
    <reaction evidence="9 10">
        <text>D-gluconate + ATP = 6-phospho-D-gluconate + ADP + H(+)</text>
        <dbReference type="Rhea" id="RHEA:19433"/>
        <dbReference type="ChEBI" id="CHEBI:15378"/>
        <dbReference type="ChEBI" id="CHEBI:18391"/>
        <dbReference type="ChEBI" id="CHEBI:30616"/>
        <dbReference type="ChEBI" id="CHEBI:58759"/>
        <dbReference type="ChEBI" id="CHEBI:456216"/>
        <dbReference type="EC" id="2.7.1.12"/>
    </reaction>
</comment>
<evidence type="ECO:0000256" key="8">
    <source>
        <dbReference type="ARBA" id="ARBA00023064"/>
    </source>
</evidence>
<evidence type="ECO:0000256" key="5">
    <source>
        <dbReference type="ARBA" id="ARBA00022741"/>
    </source>
</evidence>
<evidence type="ECO:0000256" key="4">
    <source>
        <dbReference type="ARBA" id="ARBA00022679"/>
    </source>
</evidence>
<proteinExistence type="inferred from homology"/>
<dbReference type="Gene3D" id="3.40.50.300">
    <property type="entry name" value="P-loop containing nucleotide triphosphate hydrolases"/>
    <property type="match status" value="1"/>
</dbReference>
<keyword evidence="8" id="KW-0311">Gluconate utilization</keyword>
<reference evidence="12" key="1">
    <citation type="submission" date="2016-10" db="EMBL/GenBank/DDBJ databases">
        <authorList>
            <person name="Wibberg D."/>
        </authorList>
    </citation>
    <scope>NUCLEOTIDE SEQUENCE [LARGE SCALE GENOMIC DNA]</scope>
</reference>
<name>A0A1R3U503_9HYPH</name>
<dbReference type="PANTHER" id="PTHR43442">
    <property type="entry name" value="GLUCONOKINASE-RELATED"/>
    <property type="match status" value="1"/>
</dbReference>
<evidence type="ECO:0000313" key="11">
    <source>
        <dbReference type="EMBL" id="SCX30718.1"/>
    </source>
</evidence>
<evidence type="ECO:0000256" key="3">
    <source>
        <dbReference type="ARBA" id="ARBA00012054"/>
    </source>
</evidence>
<sequence length="169" mass="18341">MGKLTRIVIMGVSGCGKSSVGEALAVALGGHYIDGDDMHSPDSIAKMQAGMPLVDSDRWTWLDRVGYTLAKRESLTIVGCSALKRVYRDRIRKNANGEVLFVYLSGAKEVIAQRMEARSGHFMPASLLDSQFAALETPTPDEFSVTVTIDQPLASVVLMVKTSIEALKH</sequence>
<dbReference type="GO" id="GO:0005737">
    <property type="term" value="C:cytoplasm"/>
    <property type="evidence" value="ECO:0007669"/>
    <property type="project" value="TreeGrafter"/>
</dbReference>
<dbReference type="CDD" id="cd02021">
    <property type="entry name" value="GntK"/>
    <property type="match status" value="1"/>
</dbReference>
<dbReference type="EC" id="2.7.1.12" evidence="3 10"/>
<dbReference type="NCBIfam" id="TIGR01313">
    <property type="entry name" value="therm_gnt_kin"/>
    <property type="match status" value="1"/>
</dbReference>
<evidence type="ECO:0000256" key="6">
    <source>
        <dbReference type="ARBA" id="ARBA00022777"/>
    </source>
</evidence>
<comment type="pathway">
    <text evidence="1">Carbohydrate acid metabolism.</text>
</comment>